<dbReference type="InterPro" id="IPR036179">
    <property type="entry name" value="Ig-like_dom_sf"/>
</dbReference>
<dbReference type="GO" id="GO:0098609">
    <property type="term" value="P:cell-cell adhesion"/>
    <property type="evidence" value="ECO:0007669"/>
    <property type="project" value="TreeGrafter"/>
</dbReference>
<evidence type="ECO:0000313" key="5">
    <source>
        <dbReference type="EMBL" id="KAA0193166.1"/>
    </source>
</evidence>
<dbReference type="SUPFAM" id="SSF48726">
    <property type="entry name" value="Immunoglobulin"/>
    <property type="match status" value="5"/>
</dbReference>
<dbReference type="AlphaFoldDB" id="A0A8E0VGY1"/>
<name>A0A8E0VGY1_9TREM</name>
<dbReference type="SMART" id="SM00408">
    <property type="entry name" value="IGc2"/>
    <property type="match status" value="4"/>
</dbReference>
<keyword evidence="1" id="KW-0677">Repeat</keyword>
<dbReference type="OrthoDB" id="10001713at2759"/>
<reference evidence="5" key="1">
    <citation type="submission" date="2019-05" db="EMBL/GenBank/DDBJ databases">
        <title>Annotation for the trematode Fasciolopsis buski.</title>
        <authorList>
            <person name="Choi Y.-J."/>
        </authorList>
    </citation>
    <scope>NUCLEOTIDE SEQUENCE</scope>
    <source>
        <strain evidence="5">HT</strain>
        <tissue evidence="5">Whole worm</tissue>
    </source>
</reference>
<keyword evidence="6" id="KW-1185">Reference proteome</keyword>
<dbReference type="InterPro" id="IPR007110">
    <property type="entry name" value="Ig-like_dom"/>
</dbReference>
<feature type="compositionally biased region" description="Low complexity" evidence="3">
    <location>
        <begin position="520"/>
        <end position="541"/>
    </location>
</feature>
<dbReference type="PANTHER" id="PTHR44170:SF6">
    <property type="entry name" value="CONTACTIN"/>
    <property type="match status" value="1"/>
</dbReference>
<feature type="domain" description="Ig-like" evidence="4">
    <location>
        <begin position="799"/>
        <end position="930"/>
    </location>
</feature>
<proteinExistence type="predicted"/>
<gene>
    <name evidence="5" type="ORF">FBUS_02479</name>
</gene>
<evidence type="ECO:0000313" key="6">
    <source>
        <dbReference type="Proteomes" id="UP000728185"/>
    </source>
</evidence>
<evidence type="ECO:0000256" key="2">
    <source>
        <dbReference type="ARBA" id="ARBA00023157"/>
    </source>
</evidence>
<protein>
    <submittedName>
        <fullName evidence="5">Down syndrome cell adhesion molecule</fullName>
    </submittedName>
</protein>
<feature type="compositionally biased region" description="Low complexity" evidence="3">
    <location>
        <begin position="276"/>
        <end position="289"/>
    </location>
</feature>
<dbReference type="Gene3D" id="2.60.40.10">
    <property type="entry name" value="Immunoglobulins"/>
    <property type="match status" value="5"/>
</dbReference>
<dbReference type="PROSITE" id="PS50835">
    <property type="entry name" value="IG_LIKE"/>
    <property type="match status" value="5"/>
</dbReference>
<feature type="domain" description="Ig-like" evidence="4">
    <location>
        <begin position="370"/>
        <end position="475"/>
    </location>
</feature>
<feature type="domain" description="Ig-like" evidence="4">
    <location>
        <begin position="933"/>
        <end position="1035"/>
    </location>
</feature>
<evidence type="ECO:0000256" key="3">
    <source>
        <dbReference type="SAM" id="MobiDB-lite"/>
    </source>
</evidence>
<dbReference type="InterPro" id="IPR003598">
    <property type="entry name" value="Ig_sub2"/>
</dbReference>
<dbReference type="SMART" id="SM00409">
    <property type="entry name" value="IG"/>
    <property type="match status" value="5"/>
</dbReference>
<dbReference type="InterPro" id="IPR013783">
    <property type="entry name" value="Ig-like_fold"/>
</dbReference>
<keyword evidence="2" id="KW-1015">Disulfide bond</keyword>
<organism evidence="5 6">
    <name type="scientific">Fasciolopsis buskii</name>
    <dbReference type="NCBI Taxonomy" id="27845"/>
    <lineage>
        <taxon>Eukaryota</taxon>
        <taxon>Metazoa</taxon>
        <taxon>Spiralia</taxon>
        <taxon>Lophotrochozoa</taxon>
        <taxon>Platyhelminthes</taxon>
        <taxon>Trematoda</taxon>
        <taxon>Digenea</taxon>
        <taxon>Plagiorchiida</taxon>
        <taxon>Echinostomata</taxon>
        <taxon>Echinostomatoidea</taxon>
        <taxon>Fasciolidae</taxon>
        <taxon>Fasciolopsis</taxon>
    </lineage>
</organism>
<feature type="domain" description="Ig-like" evidence="4">
    <location>
        <begin position="684"/>
        <end position="796"/>
    </location>
</feature>
<dbReference type="Proteomes" id="UP000728185">
    <property type="component" value="Unassembled WGS sequence"/>
</dbReference>
<dbReference type="GO" id="GO:0016020">
    <property type="term" value="C:membrane"/>
    <property type="evidence" value="ECO:0007669"/>
    <property type="project" value="UniProtKB-SubCell"/>
</dbReference>
<feature type="domain" description="Ig-like" evidence="4">
    <location>
        <begin position="1041"/>
        <end position="1207"/>
    </location>
</feature>
<evidence type="ECO:0000259" key="4">
    <source>
        <dbReference type="PROSITE" id="PS50835"/>
    </source>
</evidence>
<accession>A0A8E0VGY1</accession>
<dbReference type="CDD" id="cd00096">
    <property type="entry name" value="Ig"/>
    <property type="match status" value="1"/>
</dbReference>
<sequence length="1233" mass="137323">IIGNLLSLISFFENSTNCSYLAYPSSRAFREAPQADQAEPVEVPGQSDSEEQVGLFDQSKSNNQVIVGDGWLNFTAARSSTMRMVFFCQAENYLGRARSRKMVVHQVPMPDKNLRIVYNTFPIKPNQKAVITCQPEQGIFNRFLKVNFWEVYLNGTLINTVDRSYGRFSMINITKHPELHIRSVTETELAGLEVRCILQSIVDESVKVERPERGRLQRLQLGFSYNELRSVGNEISVLRGSTIELPWAVEGEVRVRVDWFYLNDASRNRQTIALDSLSSSTSGSGNAGSVPGSSTGGQKSSELSSELLRQSSGVNNRVLPWGTKYELVDGAFGNLRLVNLSVQDSGHYIAESAHGARSLQVKYSVRVRAPLGVKITPQMRTVDWGSRVEISCEVTGHPRQLVYWLHNAHLVPRRHHVRTVAPAVSSSDSTDSLSSRSNADSLTERLIIEAFTLEDVGVYQCIAENGHSAERLGLSAMDSLVYHKRVTSGPPVTDRKILSSNPAGGSDSEDGFFSFDGRVSSSGSSGSPGTGESTSTTTSTGEGVGDLVDNAQATALLTMGKMRPSLTWQHPAMETGAIAAQVLLSIRTGVTDVMLECRFAANPSPNITWYRDDEPVPQDNFGVISPQVLSDNLTAYTTVTRLIINIRKIPDLDDLWAYGGEYRAIAVNDYGQADCRSYVLLETPLRLRKPEMTKPAIAGRAYTIKCYFIGSGIPSVCFVHITRTFFTSALLFQLQWHRIKAGGVQRIPVDHRHQLLEDGRALRITEVMQEEDEADYRCTANLGEMTANMTVRLKVSHAPRLYDLPQTRQVKNSRDMLSYSCALQNMADKPWYAWWEFQREGSTSVIRLPPPGYKRYEGFYISYVADGGNETKTYTIPNTLFTKVPDFAHSEANSAVHVTVKQLRKELHHGNLTCVVANEVGWDRQSIRVTFVPELEFDIRPPNNKDVTLGQTISIDCAAKPSDLQPVVEWKYLQKTTGSYVSVSDLSEATNGRIAQLQNGTLLLSYVDDSDPREFLCFLKPGRISTAAQRSSAVNLEVHVPARIEPFENLEKVRGSRFNLTCSVHGDPDDLRAAWYYRLPPNSKWHLIDKPCVVPLALLDDSRGVLREDGTMDPRLFDESARLTESGQSDNDGTSTISSLANCQSYATEGLESGILFRQVSYFKPNKRGLDKQLQFFSVKEVHMGEYLCRASNMYNRNSDGERVEVEAFARLTVICKLPVCFTTGSFWSLLSV</sequence>
<dbReference type="PANTHER" id="PTHR44170">
    <property type="entry name" value="PROTEIN SIDEKICK"/>
    <property type="match status" value="1"/>
</dbReference>
<dbReference type="EMBL" id="LUCM01005216">
    <property type="protein sequence ID" value="KAA0193166.1"/>
    <property type="molecule type" value="Genomic_DNA"/>
</dbReference>
<dbReference type="InterPro" id="IPR003599">
    <property type="entry name" value="Ig_sub"/>
</dbReference>
<feature type="region of interest" description="Disordered" evidence="3">
    <location>
        <begin position="488"/>
        <end position="545"/>
    </location>
</feature>
<feature type="region of interest" description="Disordered" evidence="3">
    <location>
        <begin position="276"/>
        <end position="306"/>
    </location>
</feature>
<evidence type="ECO:0000256" key="1">
    <source>
        <dbReference type="ARBA" id="ARBA00022737"/>
    </source>
</evidence>
<comment type="caution">
    <text evidence="5">The sequence shown here is derived from an EMBL/GenBank/DDBJ whole genome shotgun (WGS) entry which is preliminary data.</text>
</comment>
<feature type="non-terminal residue" evidence="5">
    <location>
        <position position="1"/>
    </location>
</feature>
<dbReference type="Pfam" id="PF13927">
    <property type="entry name" value="Ig_3"/>
    <property type="match status" value="1"/>
</dbReference>